<dbReference type="InterPro" id="IPR036890">
    <property type="entry name" value="HATPase_C_sf"/>
</dbReference>
<dbReference type="InterPro" id="IPR010559">
    <property type="entry name" value="Sig_transdc_His_kin_internal"/>
</dbReference>
<evidence type="ECO:0000313" key="4">
    <source>
        <dbReference type="Proteomes" id="UP000184406"/>
    </source>
</evidence>
<evidence type="ECO:0000313" key="3">
    <source>
        <dbReference type="EMBL" id="SHF40496.1"/>
    </source>
</evidence>
<dbReference type="AlphaFoldDB" id="A0A1M5BDI8"/>
<dbReference type="Pfam" id="PF06580">
    <property type="entry name" value="His_kinase"/>
    <property type="match status" value="1"/>
</dbReference>
<dbReference type="Proteomes" id="UP000184406">
    <property type="component" value="Unassembled WGS sequence"/>
</dbReference>
<protein>
    <submittedName>
        <fullName evidence="3">Histidine kinase</fullName>
    </submittedName>
</protein>
<dbReference type="GO" id="GO:0000155">
    <property type="term" value="F:phosphorelay sensor kinase activity"/>
    <property type="evidence" value="ECO:0007669"/>
    <property type="project" value="InterPro"/>
</dbReference>
<feature type="transmembrane region" description="Helical" evidence="1">
    <location>
        <begin position="121"/>
        <end position="140"/>
    </location>
</feature>
<dbReference type="OrthoDB" id="9809908at2"/>
<proteinExistence type="predicted"/>
<organism evidence="3 4">
    <name type="scientific">Arenibacter palladensis</name>
    <dbReference type="NCBI Taxonomy" id="237373"/>
    <lineage>
        <taxon>Bacteria</taxon>
        <taxon>Pseudomonadati</taxon>
        <taxon>Bacteroidota</taxon>
        <taxon>Flavobacteriia</taxon>
        <taxon>Flavobacteriales</taxon>
        <taxon>Flavobacteriaceae</taxon>
        <taxon>Arenibacter</taxon>
    </lineage>
</organism>
<feature type="domain" description="Signal transduction histidine kinase internal region" evidence="2">
    <location>
        <begin position="164"/>
        <end position="241"/>
    </location>
</feature>
<gene>
    <name evidence="3" type="ORF">SAMN03080594_1049</name>
</gene>
<sequence length="345" mass="40914">MESIKQVKQLEIIKIALLIAVLVTLPLTISLFRTTGFNKEIFSSELFVDLDLKFWFFFLFSWATLQFNTNWIYRIPKRNRLIVWALRLSGNLGILVSTVLLLDFIYPYLVDKDVSNREEDFQVFIFIVVLIIIIFISRILRLQIIQRQNILENEHLKQQNLQNELSALKNQINPHFLFNSLNSLNSLIRDNKEATMFVKKLSFMYRYILQSSDRDLVALKEELKFLDSYTYLIKTRYRNRFQIEITIDESYLDRKIPPLALQLLVENAVKHNEISETHPLKVNIYSQDDCIYVENKVRPRSTLAEGTGNGLLNLYKRYYMIRKQQIIIDNQSDIFRVKLPLNKMT</sequence>
<keyword evidence="4" id="KW-1185">Reference proteome</keyword>
<evidence type="ECO:0000259" key="2">
    <source>
        <dbReference type="Pfam" id="PF06580"/>
    </source>
</evidence>
<feature type="transmembrane region" description="Helical" evidence="1">
    <location>
        <begin position="52"/>
        <end position="73"/>
    </location>
</feature>
<name>A0A1M5BDI8_9FLAO</name>
<reference evidence="4" key="1">
    <citation type="submission" date="2016-11" db="EMBL/GenBank/DDBJ databases">
        <authorList>
            <person name="Varghese N."/>
            <person name="Submissions S."/>
        </authorList>
    </citation>
    <scope>NUCLEOTIDE SEQUENCE [LARGE SCALE GENOMIC DNA]</scope>
    <source>
        <strain evidence="4">DSM 17539</strain>
    </source>
</reference>
<dbReference type="GO" id="GO:0016020">
    <property type="term" value="C:membrane"/>
    <property type="evidence" value="ECO:0007669"/>
    <property type="project" value="InterPro"/>
</dbReference>
<keyword evidence="1" id="KW-0472">Membrane</keyword>
<dbReference type="PANTHER" id="PTHR34220">
    <property type="entry name" value="SENSOR HISTIDINE KINASE YPDA"/>
    <property type="match status" value="1"/>
</dbReference>
<keyword evidence="3" id="KW-0418">Kinase</keyword>
<keyword evidence="1" id="KW-0812">Transmembrane</keyword>
<dbReference type="EMBL" id="FQUX01000004">
    <property type="protein sequence ID" value="SHF40496.1"/>
    <property type="molecule type" value="Genomic_DNA"/>
</dbReference>
<keyword evidence="3" id="KW-0808">Transferase</keyword>
<dbReference type="SUPFAM" id="SSF55874">
    <property type="entry name" value="ATPase domain of HSP90 chaperone/DNA topoisomerase II/histidine kinase"/>
    <property type="match status" value="1"/>
</dbReference>
<dbReference type="InterPro" id="IPR050640">
    <property type="entry name" value="Bact_2-comp_sensor_kinase"/>
</dbReference>
<feature type="transmembrane region" description="Helical" evidence="1">
    <location>
        <begin position="85"/>
        <end position="109"/>
    </location>
</feature>
<evidence type="ECO:0000256" key="1">
    <source>
        <dbReference type="SAM" id="Phobius"/>
    </source>
</evidence>
<dbReference type="PANTHER" id="PTHR34220:SF7">
    <property type="entry name" value="SENSOR HISTIDINE KINASE YPDA"/>
    <property type="match status" value="1"/>
</dbReference>
<dbReference type="RefSeq" id="WP_072862100.1">
    <property type="nucleotide sequence ID" value="NZ_FQUX01000004.1"/>
</dbReference>
<accession>A0A1M5BDI8</accession>
<keyword evidence="1" id="KW-1133">Transmembrane helix</keyword>
<feature type="transmembrane region" description="Helical" evidence="1">
    <location>
        <begin position="12"/>
        <end position="32"/>
    </location>
</feature>